<evidence type="ECO:0000313" key="6">
    <source>
        <dbReference type="EMBL" id="CAK9252668.1"/>
    </source>
</evidence>
<dbReference type="EMBL" id="CAXAQS010000684">
    <property type="protein sequence ID" value="CAK9252668.1"/>
    <property type="molecule type" value="Genomic_DNA"/>
</dbReference>
<dbReference type="PANTHER" id="PTHR10283:SF82">
    <property type="entry name" value="SOLUTE CARRIER FAMILY 13 MEMBER 2"/>
    <property type="match status" value="1"/>
</dbReference>
<dbReference type="Proteomes" id="UP001497444">
    <property type="component" value="Unassembled WGS sequence"/>
</dbReference>
<name>A0ABP0VE12_9BRYO</name>
<keyword evidence="7" id="KW-1185">Reference proteome</keyword>
<comment type="subcellular location">
    <subcellularLocation>
        <location evidence="1">Membrane</location>
        <topology evidence="1">Multi-pass membrane protein</topology>
    </subcellularLocation>
</comment>
<evidence type="ECO:0000256" key="3">
    <source>
        <dbReference type="ARBA" id="ARBA00022989"/>
    </source>
</evidence>
<evidence type="ECO:0000256" key="2">
    <source>
        <dbReference type="ARBA" id="ARBA00022692"/>
    </source>
</evidence>
<accession>A0ABP0VE12</accession>
<keyword evidence="2 5" id="KW-0812">Transmembrane</keyword>
<comment type="caution">
    <text evidence="6">The sequence shown here is derived from an EMBL/GenBank/DDBJ whole genome shotgun (WGS) entry which is preliminary data.</text>
</comment>
<dbReference type="PANTHER" id="PTHR10283">
    <property type="entry name" value="SOLUTE CARRIER FAMILY 13 MEMBER"/>
    <property type="match status" value="1"/>
</dbReference>
<proteinExistence type="predicted"/>
<evidence type="ECO:0000256" key="5">
    <source>
        <dbReference type="SAM" id="Phobius"/>
    </source>
</evidence>
<evidence type="ECO:0000313" key="7">
    <source>
        <dbReference type="Proteomes" id="UP001497444"/>
    </source>
</evidence>
<sequence>MYASSIGGQASLIGTSSNIFVKGYFETYHPTSGLNFLSFILYALPVSLVQLVAVWLILGGMFLPRQRFIFNFDKKDDSKNSTNTELKQLVRETYRKLGPFSWEQVSIGIFFSYRRHSLADPGFVFRAGLEFTVQKGLSNRHIDGHCGAFLCGHLAPGEYIRRQGVRATAVLESGREDVPVVGCALIGRQFGHGRRL</sequence>
<reference evidence="6" key="1">
    <citation type="submission" date="2024-02" db="EMBL/GenBank/DDBJ databases">
        <authorList>
            <consortium name="ELIXIR-Norway"/>
            <consortium name="Elixir Norway"/>
        </authorList>
    </citation>
    <scope>NUCLEOTIDE SEQUENCE</scope>
</reference>
<evidence type="ECO:0000256" key="1">
    <source>
        <dbReference type="ARBA" id="ARBA00004141"/>
    </source>
</evidence>
<organism evidence="6 7">
    <name type="scientific">Sphagnum jensenii</name>
    <dbReference type="NCBI Taxonomy" id="128206"/>
    <lineage>
        <taxon>Eukaryota</taxon>
        <taxon>Viridiplantae</taxon>
        <taxon>Streptophyta</taxon>
        <taxon>Embryophyta</taxon>
        <taxon>Bryophyta</taxon>
        <taxon>Sphagnophytina</taxon>
        <taxon>Sphagnopsida</taxon>
        <taxon>Sphagnales</taxon>
        <taxon>Sphagnaceae</taxon>
        <taxon>Sphagnum</taxon>
    </lineage>
</organism>
<evidence type="ECO:0000256" key="4">
    <source>
        <dbReference type="ARBA" id="ARBA00023136"/>
    </source>
</evidence>
<feature type="transmembrane region" description="Helical" evidence="5">
    <location>
        <begin position="36"/>
        <end position="58"/>
    </location>
</feature>
<gene>
    <name evidence="6" type="ORF">CSSPJE1EN1_LOCUS28046</name>
</gene>
<evidence type="ECO:0008006" key="8">
    <source>
        <dbReference type="Google" id="ProtNLM"/>
    </source>
</evidence>
<keyword evidence="4 5" id="KW-0472">Membrane</keyword>
<protein>
    <recommendedName>
        <fullName evidence="8">Citrate transporter-like domain-containing protein</fullName>
    </recommendedName>
</protein>
<keyword evidence="3 5" id="KW-1133">Transmembrane helix</keyword>